<proteinExistence type="predicted"/>
<evidence type="ECO:0000313" key="1">
    <source>
        <dbReference type="EMBL" id="KAH7917915.1"/>
    </source>
</evidence>
<dbReference type="Proteomes" id="UP000790709">
    <property type="component" value="Unassembled WGS sequence"/>
</dbReference>
<sequence>MTTGRRYRRFRRFRATSNFRIGVPSIPESWNHALRNDCSKAHGKVPDNVSL</sequence>
<protein>
    <submittedName>
        <fullName evidence="1">Uncharacterized protein</fullName>
    </submittedName>
</protein>
<evidence type="ECO:0000313" key="2">
    <source>
        <dbReference type="Proteomes" id="UP000790709"/>
    </source>
</evidence>
<comment type="caution">
    <text evidence="1">The sequence shown here is derived from an EMBL/GenBank/DDBJ whole genome shotgun (WGS) entry which is preliminary data.</text>
</comment>
<gene>
    <name evidence="1" type="ORF">BV22DRAFT_1042110</name>
</gene>
<name>A0ACB8AXE0_9AGAM</name>
<accession>A0ACB8AXE0</accession>
<keyword evidence="2" id="KW-1185">Reference proteome</keyword>
<organism evidence="1 2">
    <name type="scientific">Leucogyrophana mollusca</name>
    <dbReference type="NCBI Taxonomy" id="85980"/>
    <lineage>
        <taxon>Eukaryota</taxon>
        <taxon>Fungi</taxon>
        <taxon>Dikarya</taxon>
        <taxon>Basidiomycota</taxon>
        <taxon>Agaricomycotina</taxon>
        <taxon>Agaricomycetes</taxon>
        <taxon>Agaricomycetidae</taxon>
        <taxon>Boletales</taxon>
        <taxon>Boletales incertae sedis</taxon>
        <taxon>Leucogyrophana</taxon>
    </lineage>
</organism>
<dbReference type="EMBL" id="MU266899">
    <property type="protein sequence ID" value="KAH7917915.1"/>
    <property type="molecule type" value="Genomic_DNA"/>
</dbReference>
<reference evidence="1" key="1">
    <citation type="journal article" date="2021" name="New Phytol.">
        <title>Evolutionary innovations through gain and loss of genes in the ectomycorrhizal Boletales.</title>
        <authorList>
            <person name="Wu G."/>
            <person name="Miyauchi S."/>
            <person name="Morin E."/>
            <person name="Kuo A."/>
            <person name="Drula E."/>
            <person name="Varga T."/>
            <person name="Kohler A."/>
            <person name="Feng B."/>
            <person name="Cao Y."/>
            <person name="Lipzen A."/>
            <person name="Daum C."/>
            <person name="Hundley H."/>
            <person name="Pangilinan J."/>
            <person name="Johnson J."/>
            <person name="Barry K."/>
            <person name="LaButti K."/>
            <person name="Ng V."/>
            <person name="Ahrendt S."/>
            <person name="Min B."/>
            <person name="Choi I.G."/>
            <person name="Park H."/>
            <person name="Plett J.M."/>
            <person name="Magnuson J."/>
            <person name="Spatafora J.W."/>
            <person name="Nagy L.G."/>
            <person name="Henrissat B."/>
            <person name="Grigoriev I.V."/>
            <person name="Yang Z.L."/>
            <person name="Xu J."/>
            <person name="Martin F.M."/>
        </authorList>
    </citation>
    <scope>NUCLEOTIDE SEQUENCE</scope>
    <source>
        <strain evidence="1">KUC20120723A-06</strain>
    </source>
</reference>